<keyword evidence="1" id="KW-0812">Transmembrane</keyword>
<keyword evidence="1" id="KW-0472">Membrane</keyword>
<dbReference type="KEGG" id="pfd:PFDG_04982"/>
<accession>A0A0L7M991</accession>
<organism evidence="2 3">
    <name type="scientific">Plasmodium falciparum (isolate Dd2)</name>
    <dbReference type="NCBI Taxonomy" id="57267"/>
    <lineage>
        <taxon>Eukaryota</taxon>
        <taxon>Sar</taxon>
        <taxon>Alveolata</taxon>
        <taxon>Apicomplexa</taxon>
        <taxon>Aconoidasida</taxon>
        <taxon>Haemosporida</taxon>
        <taxon>Plasmodiidae</taxon>
        <taxon>Plasmodium</taxon>
        <taxon>Plasmodium (Laverania)</taxon>
    </lineage>
</organism>
<reference evidence="3" key="2">
    <citation type="submission" date="2006-09" db="EMBL/GenBank/DDBJ databases">
        <title>The genome sequence of Plasmodium falciparum Dd2.</title>
        <authorList>
            <consortium name="The Broad Institute Genome Sequencing Platform"/>
            <person name="Birren B."/>
            <person name="Lander E."/>
            <person name="Galagan J."/>
            <person name="Nusbaum C."/>
            <person name="Devon K."/>
            <person name="Henn M."/>
            <person name="Jaffe D."/>
            <person name="Butler J."/>
            <person name="Alvarez P."/>
            <person name="Gnerre S."/>
            <person name="Grabherr M."/>
            <person name="Kleber M."/>
            <person name="Mauceli E."/>
            <person name="Brockman W."/>
            <person name="MacCallum I.A."/>
            <person name="Rounsley S."/>
            <person name="Young S."/>
            <person name="LaButti K."/>
            <person name="Pushparaj V."/>
            <person name="DeCaprio D."/>
            <person name="Crawford M."/>
            <person name="Koehrsen M."/>
            <person name="Engels R."/>
            <person name="Montgomery P."/>
            <person name="Pearson M."/>
            <person name="Howarth C."/>
            <person name="Larson L."/>
            <person name="Luoma S."/>
            <person name="White J."/>
            <person name="Kodira C."/>
            <person name="Zeng Q."/>
            <person name="O'Leary S."/>
            <person name="Yandava C."/>
            <person name="Alvarado L."/>
            <person name="Wirth D."/>
            <person name="Volkman S."/>
            <person name="Hartl D."/>
        </authorList>
    </citation>
    <scope>NUCLEOTIDE SEQUENCE [LARGE SCALE GENOMIC DNA]</scope>
</reference>
<dbReference type="OrthoDB" id="370909at2759"/>
<gene>
    <name evidence="2" type="ORF">PFDG_04982</name>
</gene>
<dbReference type="Proteomes" id="UP000054282">
    <property type="component" value="Unassembled WGS sequence"/>
</dbReference>
<proteinExistence type="predicted"/>
<sequence length="66" mass="7825">RYNVCHKKRAHVLLCHRIIYFLQIFCQSLVLCYYMIPDSLELHGDKSEKVKPSFILCRGIFLHISS</sequence>
<reference evidence="3" key="1">
    <citation type="submission" date="2006-09" db="EMBL/GenBank/DDBJ databases">
        <title>Annotation of Plasmodium falciparum Dd2.</title>
        <authorList>
            <consortium name="The Broad Institute Genome Sequencing Platform"/>
            <person name="Volkman S.K."/>
            <person name="Neafsey D.E."/>
            <person name="Dash A.P."/>
            <person name="Chitnis C.E."/>
            <person name="Hartl D.L."/>
            <person name="Young S.K."/>
            <person name="Zeng Q."/>
            <person name="Koehrsen M."/>
            <person name="Alvarado L."/>
            <person name="Berlin A."/>
            <person name="Borenstein D."/>
            <person name="Chapman S.B."/>
            <person name="Chen Z."/>
            <person name="Engels R."/>
            <person name="Freedman E."/>
            <person name="Gellesch M."/>
            <person name="Goldberg J."/>
            <person name="Griggs A."/>
            <person name="Gujja S."/>
            <person name="Heilman E.R."/>
            <person name="Heiman D.I."/>
            <person name="Howarth C."/>
            <person name="Jen D."/>
            <person name="Larson L."/>
            <person name="Mehta T."/>
            <person name="Neiman D."/>
            <person name="Park D."/>
            <person name="Pearson M."/>
            <person name="Roberts A."/>
            <person name="Saif S."/>
            <person name="Shea T."/>
            <person name="Shenoy N."/>
            <person name="Sisk P."/>
            <person name="Stolte C."/>
            <person name="Sykes S."/>
            <person name="Walk T."/>
            <person name="White J."/>
            <person name="Yandava C."/>
            <person name="Haas B."/>
            <person name="Henn M.R."/>
            <person name="Nusbaum C."/>
            <person name="Birren B."/>
        </authorList>
    </citation>
    <scope>NUCLEOTIDE SEQUENCE [LARGE SCALE GENOMIC DNA]</scope>
</reference>
<evidence type="ECO:0000256" key="1">
    <source>
        <dbReference type="SAM" id="Phobius"/>
    </source>
</evidence>
<evidence type="ECO:0000313" key="3">
    <source>
        <dbReference type="Proteomes" id="UP000054282"/>
    </source>
</evidence>
<dbReference type="EMBL" id="GG702431">
    <property type="protein sequence ID" value="KOB89434.1"/>
    <property type="molecule type" value="Genomic_DNA"/>
</dbReference>
<feature type="non-terminal residue" evidence="2">
    <location>
        <position position="1"/>
    </location>
</feature>
<feature type="transmembrane region" description="Helical" evidence="1">
    <location>
        <begin position="12"/>
        <end position="36"/>
    </location>
</feature>
<dbReference type="AlphaFoldDB" id="A0A0L7M991"/>
<keyword evidence="1" id="KW-1133">Transmembrane helix</keyword>
<name>A0A0L7M991_PLAF4</name>
<protein>
    <submittedName>
        <fullName evidence="2">Uncharacterized protein</fullName>
    </submittedName>
</protein>
<evidence type="ECO:0000313" key="2">
    <source>
        <dbReference type="EMBL" id="KOB89434.1"/>
    </source>
</evidence>